<dbReference type="SUPFAM" id="SSF52172">
    <property type="entry name" value="CheY-like"/>
    <property type="match status" value="1"/>
</dbReference>
<keyword evidence="1 5" id="KW-0597">Phosphoprotein</keyword>
<dbReference type="Proteomes" id="UP000310458">
    <property type="component" value="Unassembled WGS sequence"/>
</dbReference>
<evidence type="ECO:0000256" key="1">
    <source>
        <dbReference type="ARBA" id="ARBA00022553"/>
    </source>
</evidence>
<evidence type="ECO:0000313" key="10">
    <source>
        <dbReference type="EMBL" id="TLP98298.1"/>
    </source>
</evidence>
<dbReference type="InterPro" id="IPR001789">
    <property type="entry name" value="Sig_transdc_resp-reg_receiver"/>
</dbReference>
<dbReference type="EMBL" id="VAVZ01000011">
    <property type="protein sequence ID" value="TLP98298.1"/>
    <property type="molecule type" value="Genomic_DNA"/>
</dbReference>
<proteinExistence type="predicted"/>
<dbReference type="CDD" id="cd00383">
    <property type="entry name" value="trans_reg_C"/>
    <property type="match status" value="1"/>
</dbReference>
<dbReference type="Gene3D" id="1.10.10.10">
    <property type="entry name" value="Winged helix-like DNA-binding domain superfamily/Winged helix DNA-binding domain"/>
    <property type="match status" value="1"/>
</dbReference>
<dbReference type="GO" id="GO:0032993">
    <property type="term" value="C:protein-DNA complex"/>
    <property type="evidence" value="ECO:0007669"/>
    <property type="project" value="TreeGrafter"/>
</dbReference>
<organism evidence="10 11">
    <name type="scientific">Nesterenkonia salmonea</name>
    <dbReference type="NCBI Taxonomy" id="1804987"/>
    <lineage>
        <taxon>Bacteria</taxon>
        <taxon>Bacillati</taxon>
        <taxon>Actinomycetota</taxon>
        <taxon>Actinomycetes</taxon>
        <taxon>Micrococcales</taxon>
        <taxon>Micrococcaceae</taxon>
        <taxon>Nesterenkonia</taxon>
    </lineage>
</organism>
<name>A0A5R9BCH3_9MICC</name>
<gene>
    <name evidence="10" type="ORF">FEF26_05540</name>
</gene>
<dbReference type="Gene3D" id="6.10.250.690">
    <property type="match status" value="1"/>
</dbReference>
<feature type="compositionally biased region" description="Low complexity" evidence="7">
    <location>
        <begin position="121"/>
        <end position="132"/>
    </location>
</feature>
<reference evidence="10 11" key="1">
    <citation type="submission" date="2019-05" db="EMBL/GenBank/DDBJ databases">
        <title>Nesterenkonia sp. GY074 isolated from the Southern Atlantic Ocean.</title>
        <authorList>
            <person name="Zhang G."/>
        </authorList>
    </citation>
    <scope>NUCLEOTIDE SEQUENCE [LARGE SCALE GENOMIC DNA]</scope>
    <source>
        <strain evidence="10 11">GY074</strain>
    </source>
</reference>
<dbReference type="GO" id="GO:0006355">
    <property type="term" value="P:regulation of DNA-templated transcription"/>
    <property type="evidence" value="ECO:0007669"/>
    <property type="project" value="InterPro"/>
</dbReference>
<dbReference type="GO" id="GO:0000156">
    <property type="term" value="F:phosphorelay response regulator activity"/>
    <property type="evidence" value="ECO:0007669"/>
    <property type="project" value="TreeGrafter"/>
</dbReference>
<evidence type="ECO:0000256" key="5">
    <source>
        <dbReference type="PROSITE-ProRule" id="PRU00169"/>
    </source>
</evidence>
<keyword evidence="4" id="KW-0804">Transcription</keyword>
<dbReference type="PROSITE" id="PS50110">
    <property type="entry name" value="RESPONSE_REGULATORY"/>
    <property type="match status" value="1"/>
</dbReference>
<dbReference type="Pfam" id="PF00072">
    <property type="entry name" value="Response_reg"/>
    <property type="match status" value="1"/>
</dbReference>
<accession>A0A5R9BCH3</accession>
<dbReference type="SMART" id="SM00448">
    <property type="entry name" value="REC"/>
    <property type="match status" value="1"/>
</dbReference>
<dbReference type="PANTHER" id="PTHR48111:SF4">
    <property type="entry name" value="DNA-BINDING DUAL TRANSCRIPTIONAL REGULATOR OMPR"/>
    <property type="match status" value="1"/>
</dbReference>
<dbReference type="GO" id="GO:0000976">
    <property type="term" value="F:transcription cis-regulatory region binding"/>
    <property type="evidence" value="ECO:0007669"/>
    <property type="project" value="TreeGrafter"/>
</dbReference>
<dbReference type="Gene3D" id="3.40.50.2300">
    <property type="match status" value="1"/>
</dbReference>
<evidence type="ECO:0000256" key="6">
    <source>
        <dbReference type="PROSITE-ProRule" id="PRU01091"/>
    </source>
</evidence>
<evidence type="ECO:0000256" key="7">
    <source>
        <dbReference type="SAM" id="MobiDB-lite"/>
    </source>
</evidence>
<dbReference type="AlphaFoldDB" id="A0A5R9BCH3"/>
<feature type="domain" description="Response regulatory" evidence="8">
    <location>
        <begin position="1"/>
        <end position="114"/>
    </location>
</feature>
<dbReference type="InterPro" id="IPR039420">
    <property type="entry name" value="WalR-like"/>
</dbReference>
<evidence type="ECO:0000256" key="3">
    <source>
        <dbReference type="ARBA" id="ARBA00023125"/>
    </source>
</evidence>
<dbReference type="Pfam" id="PF00486">
    <property type="entry name" value="Trans_reg_C"/>
    <property type="match status" value="1"/>
</dbReference>
<feature type="modified residue" description="4-aspartylphosphate" evidence="5">
    <location>
        <position position="50"/>
    </location>
</feature>
<dbReference type="OrthoDB" id="3197131at2"/>
<feature type="domain" description="OmpR/PhoB-type" evidence="9">
    <location>
        <begin position="155"/>
        <end position="261"/>
    </location>
</feature>
<dbReference type="InterPro" id="IPR036388">
    <property type="entry name" value="WH-like_DNA-bd_sf"/>
</dbReference>
<dbReference type="SUPFAM" id="SSF46894">
    <property type="entry name" value="C-terminal effector domain of the bipartite response regulators"/>
    <property type="match status" value="1"/>
</dbReference>
<feature type="region of interest" description="Disordered" evidence="7">
    <location>
        <begin position="121"/>
        <end position="145"/>
    </location>
</feature>
<evidence type="ECO:0000256" key="2">
    <source>
        <dbReference type="ARBA" id="ARBA00023015"/>
    </source>
</evidence>
<keyword evidence="11" id="KW-1185">Reference proteome</keyword>
<dbReference type="InterPro" id="IPR011006">
    <property type="entry name" value="CheY-like_superfamily"/>
</dbReference>
<dbReference type="InterPro" id="IPR001867">
    <property type="entry name" value="OmpR/PhoB-type_DNA-bd"/>
</dbReference>
<evidence type="ECO:0000259" key="9">
    <source>
        <dbReference type="PROSITE" id="PS51755"/>
    </source>
</evidence>
<keyword evidence="2" id="KW-0805">Transcription regulation</keyword>
<evidence type="ECO:0000259" key="8">
    <source>
        <dbReference type="PROSITE" id="PS50110"/>
    </source>
</evidence>
<feature type="DNA-binding region" description="OmpR/PhoB-type" evidence="6">
    <location>
        <begin position="155"/>
        <end position="261"/>
    </location>
</feature>
<protein>
    <submittedName>
        <fullName evidence="10">Response regulator transcription factor</fullName>
    </submittedName>
</protein>
<keyword evidence="3 6" id="KW-0238">DNA-binding</keyword>
<dbReference type="SMART" id="SM00862">
    <property type="entry name" value="Trans_reg_C"/>
    <property type="match status" value="1"/>
</dbReference>
<comment type="caution">
    <text evidence="10">The sequence shown here is derived from an EMBL/GenBank/DDBJ whole genome shotgun (WGS) entry which is preliminary data.</text>
</comment>
<dbReference type="PANTHER" id="PTHR48111">
    <property type="entry name" value="REGULATOR OF RPOS"/>
    <property type="match status" value="1"/>
</dbReference>
<dbReference type="InterPro" id="IPR016032">
    <property type="entry name" value="Sig_transdc_resp-reg_C-effctor"/>
</dbReference>
<dbReference type="PROSITE" id="PS51755">
    <property type="entry name" value="OMPR_PHOB"/>
    <property type="match status" value="1"/>
</dbReference>
<evidence type="ECO:0000313" key="11">
    <source>
        <dbReference type="Proteomes" id="UP000310458"/>
    </source>
</evidence>
<dbReference type="CDD" id="cd17574">
    <property type="entry name" value="REC_OmpR"/>
    <property type="match status" value="1"/>
</dbReference>
<evidence type="ECO:0000256" key="4">
    <source>
        <dbReference type="ARBA" id="ARBA00023163"/>
    </source>
</evidence>
<dbReference type="GO" id="GO:0005829">
    <property type="term" value="C:cytosol"/>
    <property type="evidence" value="ECO:0007669"/>
    <property type="project" value="TreeGrafter"/>
</dbReference>
<sequence length="263" mass="28621">MAVVIEDDPDIRDLIITVFEQAGFAVHSATDGETGVKLAREHFPTLVTIDLGLPGIDGFEVARRIRAGSECYIIMISARTDEAETLMGLGAGADDFITKPFRPRELRARIDAMMRRPRAFSPASPAVAASPAPATPPPAGTQGPAAQFAPVTVTAEMYEHNGLSLDPATRSARVNEQVLNLTRTEFDLLQTLMSSGRRVRTKANLVRHLRADHVGAETFVSEADERAVEVHIGNLRRKLGQGGHEPMWIETVRGVGYRMAAEQ</sequence>